<dbReference type="InterPro" id="IPR026912">
    <property type="entry name" value="Adenine_deam_C"/>
</dbReference>
<comment type="cofactor">
    <cofactor evidence="1 8">
        <name>Mn(2+)</name>
        <dbReference type="ChEBI" id="CHEBI:29035"/>
    </cofactor>
</comment>
<feature type="domain" description="Adenine deaminase C-terminal" evidence="10">
    <location>
        <begin position="405"/>
        <end position="573"/>
    </location>
</feature>
<dbReference type="InterPro" id="IPR006680">
    <property type="entry name" value="Amidohydro-rel"/>
</dbReference>
<accession>A0A0A5GEA5</accession>
<evidence type="ECO:0000313" key="11">
    <source>
        <dbReference type="EMBL" id="KGX89533.1"/>
    </source>
</evidence>
<evidence type="ECO:0000256" key="6">
    <source>
        <dbReference type="ARBA" id="ARBA00047720"/>
    </source>
</evidence>
<keyword evidence="4 8" id="KW-0378">Hydrolase</keyword>
<dbReference type="AlphaFoldDB" id="A0A0A5GEA5"/>
<evidence type="ECO:0000256" key="4">
    <source>
        <dbReference type="ARBA" id="ARBA00022801"/>
    </source>
</evidence>
<evidence type="ECO:0000259" key="10">
    <source>
        <dbReference type="Pfam" id="PF13382"/>
    </source>
</evidence>
<protein>
    <recommendedName>
        <fullName evidence="7 8">Adenine deaminase</fullName>
        <shortName evidence="8">Adenase</shortName>
        <shortName evidence="8">Adenine aminase</shortName>
        <ecNumber evidence="3 8">3.5.4.2</ecNumber>
    </recommendedName>
</protein>
<dbReference type="SUPFAM" id="SSF51556">
    <property type="entry name" value="Metallo-dependent hydrolases"/>
    <property type="match status" value="1"/>
</dbReference>
<feature type="domain" description="Amidohydrolase-related" evidence="9">
    <location>
        <begin position="68"/>
        <end position="335"/>
    </location>
</feature>
<dbReference type="Pfam" id="PF01979">
    <property type="entry name" value="Amidohydro_1"/>
    <property type="match status" value="1"/>
</dbReference>
<dbReference type="GO" id="GO:0006146">
    <property type="term" value="P:adenine catabolic process"/>
    <property type="evidence" value="ECO:0007669"/>
    <property type="project" value="InterPro"/>
</dbReference>
<dbReference type="CDD" id="cd01295">
    <property type="entry name" value="AdeC"/>
    <property type="match status" value="1"/>
</dbReference>
<keyword evidence="5 8" id="KW-0464">Manganese</keyword>
<dbReference type="FunFam" id="3.20.20.140:FF:000016">
    <property type="entry name" value="Adenine deaminase"/>
    <property type="match status" value="1"/>
</dbReference>
<dbReference type="Proteomes" id="UP000030403">
    <property type="component" value="Unassembled WGS sequence"/>
</dbReference>
<comment type="catalytic activity">
    <reaction evidence="6 8">
        <text>adenine + H2O + H(+) = hypoxanthine + NH4(+)</text>
        <dbReference type="Rhea" id="RHEA:23688"/>
        <dbReference type="ChEBI" id="CHEBI:15377"/>
        <dbReference type="ChEBI" id="CHEBI:15378"/>
        <dbReference type="ChEBI" id="CHEBI:16708"/>
        <dbReference type="ChEBI" id="CHEBI:17368"/>
        <dbReference type="ChEBI" id="CHEBI:28938"/>
        <dbReference type="EC" id="3.5.4.2"/>
    </reaction>
</comment>
<evidence type="ECO:0000256" key="5">
    <source>
        <dbReference type="ARBA" id="ARBA00023211"/>
    </source>
</evidence>
<dbReference type="STRING" id="1385511.GCA_000425225_01182"/>
<name>A0A0A5GEA5_9BACI</name>
<evidence type="ECO:0000313" key="12">
    <source>
        <dbReference type="Proteomes" id="UP000030403"/>
    </source>
</evidence>
<dbReference type="Gene3D" id="3.20.20.140">
    <property type="entry name" value="Metal-dependent hydrolases"/>
    <property type="match status" value="1"/>
</dbReference>
<keyword evidence="12" id="KW-1185">Reference proteome</keyword>
<dbReference type="HAMAP" id="MF_01518">
    <property type="entry name" value="Adenine_deamin"/>
    <property type="match status" value="1"/>
</dbReference>
<evidence type="ECO:0000256" key="7">
    <source>
        <dbReference type="ARBA" id="ARBA00069718"/>
    </source>
</evidence>
<dbReference type="eggNOG" id="COG1001">
    <property type="taxonomic scope" value="Bacteria"/>
</dbReference>
<dbReference type="EMBL" id="AVPF01000014">
    <property type="protein sequence ID" value="KGX89533.1"/>
    <property type="molecule type" value="Genomic_DNA"/>
</dbReference>
<dbReference type="SUPFAM" id="SSF51338">
    <property type="entry name" value="Composite domain of metallo-dependent hydrolases"/>
    <property type="match status" value="1"/>
</dbReference>
<evidence type="ECO:0000256" key="3">
    <source>
        <dbReference type="ARBA" id="ARBA00012782"/>
    </source>
</evidence>
<proteinExistence type="inferred from homology"/>
<dbReference type="InterPro" id="IPR032466">
    <property type="entry name" value="Metal_Hydrolase"/>
</dbReference>
<evidence type="ECO:0000256" key="1">
    <source>
        <dbReference type="ARBA" id="ARBA00001936"/>
    </source>
</evidence>
<dbReference type="PANTHER" id="PTHR11113:SF2">
    <property type="entry name" value="ADENINE DEAMINASE"/>
    <property type="match status" value="1"/>
</dbReference>
<comment type="similarity">
    <text evidence="2 8">Belongs to the metallo-dependent hydrolases superfamily. Adenine deaminase family.</text>
</comment>
<comment type="caution">
    <text evidence="11">The sequence shown here is derived from an EMBL/GenBank/DDBJ whole genome shotgun (WGS) entry which is preliminary data.</text>
</comment>
<organism evidence="11 12">
    <name type="scientific">Pontibacillus marinus BH030004 = DSM 16465</name>
    <dbReference type="NCBI Taxonomy" id="1385511"/>
    <lineage>
        <taxon>Bacteria</taxon>
        <taxon>Bacillati</taxon>
        <taxon>Bacillota</taxon>
        <taxon>Bacilli</taxon>
        <taxon>Bacillales</taxon>
        <taxon>Bacillaceae</taxon>
        <taxon>Pontibacillus</taxon>
    </lineage>
</organism>
<dbReference type="RefSeq" id="WP_027445543.1">
    <property type="nucleotide sequence ID" value="NZ_AULJ01000012.1"/>
</dbReference>
<gene>
    <name evidence="8" type="primary">ade</name>
    <name evidence="11" type="ORF">N783_05345</name>
</gene>
<reference evidence="11 12" key="1">
    <citation type="submission" date="2013-08" db="EMBL/GenBank/DDBJ databases">
        <authorList>
            <person name="Huang J."/>
            <person name="Wang G."/>
        </authorList>
    </citation>
    <scope>NUCLEOTIDE SEQUENCE [LARGE SCALE GENOMIC DNA]</scope>
    <source>
        <strain evidence="11 12">BH030004</strain>
    </source>
</reference>
<dbReference type="OrthoDB" id="9775607at2"/>
<dbReference type="NCBIfam" id="TIGR01178">
    <property type="entry name" value="ade"/>
    <property type="match status" value="1"/>
</dbReference>
<evidence type="ECO:0000256" key="8">
    <source>
        <dbReference type="HAMAP-Rule" id="MF_01518"/>
    </source>
</evidence>
<sequence length="585" mass="64078">MTSQKEQISKRIKVANKQQPADMVIKNGRIVDVFNQEIVEEDVAIVDGIFVGLGEFDGERVIDAQGKYVCPGFIDGHVHIESSMVKPSEFSKVVLPHGVTSVITDPHEIANVSGEDGIQFMIDDAKTSLLDVYFMIPSSVPATPMENNGAHLGAKKLAPFYEQADVIGLAEVMDYPAVANASEDMIEKLYNASAHKLNIDGHAAGFGPDELNVYKAAGIRTDHECNTGEEALARVRRGMHVLIREGSASKDLTSIISVVNHRNAHRFLFCTDDKGLDELIDEGSIDHNVRLSIRHGVEPIQSIQMATLNAAQCYGLDRKGAIAPGYDADFLLLEDLETIRIGEVYKEGTCVAVGGNYVGEDSPSIEPGASITNSVNLPNINLEDLRIPINSSKSAHVMEVIPNCLLTNKLVMDVDEENGYFLPSLKRDQAKLAVIERHQRTGNMGLGIVKGLHLEKGAIASTVAHDSHNLVVAGMNDLDMQLAINHLKEVNGGFVIVKDKEILASIPFDIAGLMSKKDYSTVNQKLRHLHNSLQDVMKKDASFNPFLTLSFLTLPVIPELKLTDKGLFDVTKHKHIPIEVERMFV</sequence>
<evidence type="ECO:0000256" key="2">
    <source>
        <dbReference type="ARBA" id="ARBA00006773"/>
    </source>
</evidence>
<dbReference type="InterPro" id="IPR006679">
    <property type="entry name" value="Adenine_deam"/>
</dbReference>
<dbReference type="PANTHER" id="PTHR11113">
    <property type="entry name" value="N-ACETYLGLUCOSAMINE-6-PHOSPHATE DEACETYLASE"/>
    <property type="match status" value="1"/>
</dbReference>
<dbReference type="GO" id="GO:0000034">
    <property type="term" value="F:adenine deaminase activity"/>
    <property type="evidence" value="ECO:0007669"/>
    <property type="project" value="UniProtKB-UniRule"/>
</dbReference>
<evidence type="ECO:0000259" key="9">
    <source>
        <dbReference type="Pfam" id="PF01979"/>
    </source>
</evidence>
<dbReference type="EC" id="3.5.4.2" evidence="3 8"/>
<dbReference type="InterPro" id="IPR011059">
    <property type="entry name" value="Metal-dep_hydrolase_composite"/>
</dbReference>
<dbReference type="Pfam" id="PF13382">
    <property type="entry name" value="Adenine_deam_C"/>
    <property type="match status" value="1"/>
</dbReference>
<dbReference type="Gene3D" id="2.30.40.10">
    <property type="entry name" value="Urease, subunit C, domain 1"/>
    <property type="match status" value="1"/>
</dbReference>